<keyword evidence="2 8" id="KW-0812">Transmembrane</keyword>
<feature type="repeat" description="ANK" evidence="7">
    <location>
        <begin position="278"/>
        <end position="300"/>
    </location>
</feature>
<feature type="transmembrane region" description="Helical" evidence="8">
    <location>
        <begin position="503"/>
        <end position="525"/>
    </location>
</feature>
<dbReference type="InterPro" id="IPR026961">
    <property type="entry name" value="PGG_dom"/>
</dbReference>
<evidence type="ECO:0000256" key="1">
    <source>
        <dbReference type="ARBA" id="ARBA00004141"/>
    </source>
</evidence>
<feature type="transmembrane region" description="Helical" evidence="8">
    <location>
        <begin position="462"/>
        <end position="483"/>
    </location>
</feature>
<sequence length="618" mass="68957">MDSKLYNAAMTGDLHFLESLNEDDNSNFLCQVTPKKNTVLHVAVEFNQSKIVEAVTHRCPLLFYQANSKGDTPLHIAARVGSAEIIRIFISHAQSLEVDVESGQVESHKEFLRMVNVEKDTALHCAARNGHYQSVELLIEADLELSDLANNADESPLYLAASRDFTDIAKLILNASPSSTSHVGPNGITALHATLYCKIHGRVVQSVYTHSYEAFLKRKVSTEKDFIEILLEKRPNIIREQDNLGWTPLHYAASWGLAELVRQFLNHDSFVAYLLDNDGESALHIAAHRGHINAIEEMIKCCPDVCDLTNHKGQTALHVAILGGQGDVVKYILKTPGLKCLINEPDKDGNTPLHMSVICEDYRIIYMLAREERVDIKATNKENLTAYTIFFRSRRKWSFRDEKARHLLKNYNGIQGVQLRISRSKLKQPPVDTRSSSSLNTESMDNADKLDFIKRKSLETNLLVAMLVATVTFAAAFTMPGGYQSQGADQGLANLTEKAAFKAFVIFNTTAFFFSVISVFLQLKLSREYRTQAQIRYMNVAALCTSFAIIGMVLAFVSGIHVVLAKSIGLAITADVMVGCLTLSYIVVAFVDPTTSTGLPCIDGYRRYVLHLWFDLWG</sequence>
<dbReference type="InterPro" id="IPR002110">
    <property type="entry name" value="Ankyrin_rpt"/>
</dbReference>
<evidence type="ECO:0000256" key="7">
    <source>
        <dbReference type="PROSITE-ProRule" id="PRU00023"/>
    </source>
</evidence>
<dbReference type="GO" id="GO:0005886">
    <property type="term" value="C:plasma membrane"/>
    <property type="evidence" value="ECO:0007669"/>
    <property type="project" value="TreeGrafter"/>
</dbReference>
<evidence type="ECO:0000256" key="5">
    <source>
        <dbReference type="ARBA" id="ARBA00023043"/>
    </source>
</evidence>
<evidence type="ECO:0000313" key="10">
    <source>
        <dbReference type="EMBL" id="SPD33204.1"/>
    </source>
</evidence>
<feature type="repeat" description="ANK" evidence="7">
    <location>
        <begin position="312"/>
        <end position="334"/>
    </location>
</feature>
<name>A0A2N9J9E7_FAGSY</name>
<feature type="domain" description="PGG" evidence="9">
    <location>
        <begin position="456"/>
        <end position="563"/>
    </location>
</feature>
<keyword evidence="3" id="KW-0677">Repeat</keyword>
<keyword evidence="4 8" id="KW-1133">Transmembrane helix</keyword>
<protein>
    <recommendedName>
        <fullName evidence="9">PGG domain-containing protein</fullName>
    </recommendedName>
</protein>
<feature type="repeat" description="ANK" evidence="7">
    <location>
        <begin position="69"/>
        <end position="101"/>
    </location>
</feature>
<feature type="transmembrane region" description="Helical" evidence="8">
    <location>
        <begin position="537"/>
        <end position="562"/>
    </location>
</feature>
<evidence type="ECO:0000256" key="2">
    <source>
        <dbReference type="ARBA" id="ARBA00022692"/>
    </source>
</evidence>
<dbReference type="EMBL" id="OIVN01006442">
    <property type="protein sequence ID" value="SPD33204.1"/>
    <property type="molecule type" value="Genomic_DNA"/>
</dbReference>
<dbReference type="AlphaFoldDB" id="A0A2N9J9E7"/>
<accession>A0A2N9J9E7</accession>
<dbReference type="SUPFAM" id="SSF48403">
    <property type="entry name" value="Ankyrin repeat"/>
    <property type="match status" value="1"/>
</dbReference>
<feature type="repeat" description="ANK" evidence="7">
    <location>
        <begin position="118"/>
        <end position="150"/>
    </location>
</feature>
<reference evidence="10" key="1">
    <citation type="submission" date="2018-02" db="EMBL/GenBank/DDBJ databases">
        <authorList>
            <person name="Cohen D.B."/>
            <person name="Kent A.D."/>
        </authorList>
    </citation>
    <scope>NUCLEOTIDE SEQUENCE</scope>
</reference>
<dbReference type="PANTHER" id="PTHR24186">
    <property type="entry name" value="PROTEIN PHOSPHATASE 1 REGULATORY SUBUNIT"/>
    <property type="match status" value="1"/>
</dbReference>
<comment type="subcellular location">
    <subcellularLocation>
        <location evidence="1">Membrane</location>
        <topology evidence="1">Multi-pass membrane protein</topology>
    </subcellularLocation>
</comment>
<dbReference type="SMART" id="SM00248">
    <property type="entry name" value="ANK"/>
    <property type="match status" value="8"/>
</dbReference>
<evidence type="ECO:0000259" key="9">
    <source>
        <dbReference type="Pfam" id="PF13962"/>
    </source>
</evidence>
<evidence type="ECO:0000256" key="8">
    <source>
        <dbReference type="SAM" id="Phobius"/>
    </source>
</evidence>
<evidence type="ECO:0000256" key="4">
    <source>
        <dbReference type="ARBA" id="ARBA00022989"/>
    </source>
</evidence>
<gene>
    <name evidence="10" type="ORF">FSB_LOCUS61086</name>
</gene>
<proteinExistence type="predicted"/>
<evidence type="ECO:0000256" key="3">
    <source>
        <dbReference type="ARBA" id="ARBA00022737"/>
    </source>
</evidence>
<dbReference type="Pfam" id="PF12796">
    <property type="entry name" value="Ank_2"/>
    <property type="match status" value="3"/>
</dbReference>
<dbReference type="PANTHER" id="PTHR24186:SF50">
    <property type="entry name" value="ANKYRIN REPEAT-CONTAINING PROTEIN ITN1-LIKE ISOFORM X1"/>
    <property type="match status" value="1"/>
</dbReference>
<dbReference type="Gene3D" id="1.25.40.20">
    <property type="entry name" value="Ankyrin repeat-containing domain"/>
    <property type="match status" value="2"/>
</dbReference>
<dbReference type="PROSITE" id="PS50088">
    <property type="entry name" value="ANK_REPEAT"/>
    <property type="match status" value="4"/>
</dbReference>
<dbReference type="PROSITE" id="PS50297">
    <property type="entry name" value="ANK_REP_REGION"/>
    <property type="match status" value="4"/>
</dbReference>
<keyword evidence="6 8" id="KW-0472">Membrane</keyword>
<feature type="transmembrane region" description="Helical" evidence="8">
    <location>
        <begin position="568"/>
        <end position="591"/>
    </location>
</feature>
<organism evidence="10">
    <name type="scientific">Fagus sylvatica</name>
    <name type="common">Beechnut</name>
    <dbReference type="NCBI Taxonomy" id="28930"/>
    <lineage>
        <taxon>Eukaryota</taxon>
        <taxon>Viridiplantae</taxon>
        <taxon>Streptophyta</taxon>
        <taxon>Embryophyta</taxon>
        <taxon>Tracheophyta</taxon>
        <taxon>Spermatophyta</taxon>
        <taxon>Magnoliopsida</taxon>
        <taxon>eudicotyledons</taxon>
        <taxon>Gunneridae</taxon>
        <taxon>Pentapetalae</taxon>
        <taxon>rosids</taxon>
        <taxon>fabids</taxon>
        <taxon>Fagales</taxon>
        <taxon>Fagaceae</taxon>
        <taxon>Fagus</taxon>
    </lineage>
</organism>
<evidence type="ECO:0000256" key="6">
    <source>
        <dbReference type="ARBA" id="ARBA00023136"/>
    </source>
</evidence>
<dbReference type="Pfam" id="PF13962">
    <property type="entry name" value="PGG"/>
    <property type="match status" value="1"/>
</dbReference>
<keyword evidence="5 7" id="KW-0040">ANK repeat</keyword>
<dbReference type="InterPro" id="IPR036770">
    <property type="entry name" value="Ankyrin_rpt-contain_sf"/>
</dbReference>